<dbReference type="STRING" id="1280952.HJA_15894"/>
<dbReference type="eggNOG" id="COG0451">
    <property type="taxonomic scope" value="Bacteria"/>
</dbReference>
<dbReference type="InterPro" id="IPR001509">
    <property type="entry name" value="Epimerase_deHydtase"/>
</dbReference>
<protein>
    <submittedName>
        <fullName evidence="3">UDP-glucuronate 5'-epimerase</fullName>
    </submittedName>
</protein>
<dbReference type="AlphaFoldDB" id="A0A059F731"/>
<dbReference type="PRINTS" id="PR01713">
    <property type="entry name" value="NUCEPIMERASE"/>
</dbReference>
<evidence type="ECO:0000256" key="1">
    <source>
        <dbReference type="ARBA" id="ARBA00023027"/>
    </source>
</evidence>
<feature type="domain" description="NAD-dependent epimerase/dehydratase" evidence="2">
    <location>
        <begin position="3"/>
        <end position="235"/>
    </location>
</feature>
<reference evidence="3 4" key="1">
    <citation type="journal article" date="2014" name="Antonie Van Leeuwenhoek">
        <title>Hyphomonas beringensis sp. nov. and Hyphomonas chukchiensis sp. nov., isolated from surface seawater of the Bering Sea and Chukchi Sea.</title>
        <authorList>
            <person name="Li C."/>
            <person name="Lai Q."/>
            <person name="Li G."/>
            <person name="Dong C."/>
            <person name="Wang J."/>
            <person name="Liao Y."/>
            <person name="Shao Z."/>
        </authorList>
    </citation>
    <scope>NUCLEOTIDE SEQUENCE [LARGE SCALE GENOMIC DNA]</scope>
    <source>
        <strain evidence="3 4">VP2</strain>
    </source>
</reference>
<evidence type="ECO:0000313" key="3">
    <source>
        <dbReference type="EMBL" id="KCZ86469.1"/>
    </source>
</evidence>
<dbReference type="PATRIC" id="fig|1280952.3.peg.3181"/>
<evidence type="ECO:0000313" key="4">
    <source>
        <dbReference type="Proteomes" id="UP000024816"/>
    </source>
</evidence>
<gene>
    <name evidence="3" type="ORF">HJA_15894</name>
</gene>
<proteinExistence type="predicted"/>
<dbReference type="RefSeq" id="WP_035584049.1">
    <property type="nucleotide sequence ID" value="NZ_ARYJ01000014.1"/>
</dbReference>
<keyword evidence="1" id="KW-0520">NAD</keyword>
<name>A0A059F731_9PROT</name>
<keyword evidence="4" id="KW-1185">Reference proteome</keyword>
<dbReference type="Proteomes" id="UP000024816">
    <property type="component" value="Unassembled WGS sequence"/>
</dbReference>
<dbReference type="OrthoDB" id="9801785at2"/>
<organism evidence="3 4">
    <name type="scientific">Hyphomonas jannaschiana VP2</name>
    <dbReference type="NCBI Taxonomy" id="1280952"/>
    <lineage>
        <taxon>Bacteria</taxon>
        <taxon>Pseudomonadati</taxon>
        <taxon>Pseudomonadota</taxon>
        <taxon>Alphaproteobacteria</taxon>
        <taxon>Hyphomonadales</taxon>
        <taxon>Hyphomonadaceae</taxon>
        <taxon>Hyphomonas</taxon>
    </lineage>
</organism>
<dbReference type="Pfam" id="PF01370">
    <property type="entry name" value="Epimerase"/>
    <property type="match status" value="1"/>
</dbReference>
<accession>A0A059F731</accession>
<dbReference type="PANTHER" id="PTHR43574">
    <property type="entry name" value="EPIMERASE-RELATED"/>
    <property type="match status" value="1"/>
</dbReference>
<dbReference type="InterPro" id="IPR036291">
    <property type="entry name" value="NAD(P)-bd_dom_sf"/>
</dbReference>
<dbReference type="EMBL" id="ARYJ01000014">
    <property type="protein sequence ID" value="KCZ86469.1"/>
    <property type="molecule type" value="Genomic_DNA"/>
</dbReference>
<dbReference type="SUPFAM" id="SSF51735">
    <property type="entry name" value="NAD(P)-binding Rossmann-fold domains"/>
    <property type="match status" value="1"/>
</dbReference>
<evidence type="ECO:0000259" key="2">
    <source>
        <dbReference type="Pfam" id="PF01370"/>
    </source>
</evidence>
<comment type="caution">
    <text evidence="3">The sequence shown here is derived from an EMBL/GenBank/DDBJ whole genome shotgun (WGS) entry which is preliminary data.</text>
</comment>
<sequence length="334" mass="37615">MKVLVTGAAGFIGNELSLRLVKEGHEVTGVDCFSDYYDVSLKRDRVKRLDAHDNFRMHEVKVEDEAAMTMAFRDSTPDVVVHLAAQAGVRYSLEHPREYITSNIVGSFNVIELARQHETKHLVLASTSSAYGANQKFPFEETDPAPHPLTIYAASKLSSELIAHSHSHLYGTPTTLLRFFSVYGPWGRPDMAFFLFTNRIFKGEPIDVYNHGDLMRDFTYIDDLVEAIRRLIDTPPVAGQPVMRNDSLSPVAPYRLVNIGHAAPVRLMDYIEAIEHAIGKKAVKNMLDMQPGDVKQTYADVSLLQALTGYVPTTDVQRGIESFVDWYRSYYKPD</sequence>
<dbReference type="Gene3D" id="3.40.50.720">
    <property type="entry name" value="NAD(P)-binding Rossmann-like Domain"/>
    <property type="match status" value="1"/>
</dbReference>